<sequence>MKAALVCAALLALASSAAAWSNQKPTPPAPTGRCAWTPSVMNFASLDYANPDAPRPVVDALLPSNCSDTNLFPNEQTWCKACAAAKTAVACRQTTAYNIQGADQDSCTWIQEDRKGRVARTTAFNLRVNIFPIRALGLKKSTCNVRVSIQKILGQGNQNPTSAGYNAALFDAGGYSPKCGPTYCDLTFTNNGVTLRGYEYKGAYQYKPTNLTDFVLLSATVWTGYQKNLDALATFDDTCAYDDSTQPQCKAAQSLGPFRYLLTTVEEPCGAGRKRYGPQEPSYNKVVKSTVGPWAQFGKVIGPNGGQAVITRFAIQQLTEYSHAKWSVTSDRQRLVSGIVNSTYAASICPDVAGQTCDFLGALKANSVPGSFCFGNKCEGKFVYPNATIPYSLVTAFPKFQLVDYVNEKETVPTIVRYALFGRTRPGVVVAKKP</sequence>
<keyword evidence="3" id="KW-1185">Reference proteome</keyword>
<feature type="signal peptide" evidence="1">
    <location>
        <begin position="1"/>
        <end position="19"/>
    </location>
</feature>
<reference evidence="2 3" key="1">
    <citation type="journal article" date="2018" name="Plant J.">
        <title>Genome sequences of Chlorella sorokiniana UTEX 1602 and Micractinium conductrix SAG 241.80: implications to maltose excretion by a green alga.</title>
        <authorList>
            <person name="Arriola M.B."/>
            <person name="Velmurugan N."/>
            <person name="Zhang Y."/>
            <person name="Plunkett M.H."/>
            <person name="Hondzo H."/>
            <person name="Barney B.M."/>
        </authorList>
    </citation>
    <scope>NUCLEOTIDE SEQUENCE [LARGE SCALE GENOMIC DNA]</scope>
    <source>
        <strain evidence="3">UTEX 1602</strain>
    </source>
</reference>
<name>A0A2P6TGM6_CHLSO</name>
<accession>A0A2P6TGM6</accession>
<evidence type="ECO:0000313" key="2">
    <source>
        <dbReference type="EMBL" id="PRW33272.1"/>
    </source>
</evidence>
<feature type="chain" id="PRO_5015143542" evidence="1">
    <location>
        <begin position="20"/>
        <end position="434"/>
    </location>
</feature>
<proteinExistence type="predicted"/>
<evidence type="ECO:0000256" key="1">
    <source>
        <dbReference type="SAM" id="SignalP"/>
    </source>
</evidence>
<dbReference type="OrthoDB" id="10321570at2759"/>
<dbReference type="Proteomes" id="UP000239899">
    <property type="component" value="Unassembled WGS sequence"/>
</dbReference>
<comment type="caution">
    <text evidence="2">The sequence shown here is derived from an EMBL/GenBank/DDBJ whole genome shotgun (WGS) entry which is preliminary data.</text>
</comment>
<dbReference type="EMBL" id="LHPG02000017">
    <property type="protein sequence ID" value="PRW33272.1"/>
    <property type="molecule type" value="Genomic_DNA"/>
</dbReference>
<protein>
    <submittedName>
        <fullName evidence="2">Starch-binding associating with outer membrane</fullName>
    </submittedName>
</protein>
<dbReference type="AlphaFoldDB" id="A0A2P6TGM6"/>
<evidence type="ECO:0000313" key="3">
    <source>
        <dbReference type="Proteomes" id="UP000239899"/>
    </source>
</evidence>
<keyword evidence="1" id="KW-0732">Signal</keyword>
<organism evidence="2 3">
    <name type="scientific">Chlorella sorokiniana</name>
    <name type="common">Freshwater green alga</name>
    <dbReference type="NCBI Taxonomy" id="3076"/>
    <lineage>
        <taxon>Eukaryota</taxon>
        <taxon>Viridiplantae</taxon>
        <taxon>Chlorophyta</taxon>
        <taxon>core chlorophytes</taxon>
        <taxon>Trebouxiophyceae</taxon>
        <taxon>Chlorellales</taxon>
        <taxon>Chlorellaceae</taxon>
        <taxon>Chlorella clade</taxon>
        <taxon>Chlorella</taxon>
    </lineage>
</organism>
<gene>
    <name evidence="2" type="ORF">C2E21_7773</name>
</gene>